<keyword evidence="3" id="KW-1185">Reference proteome</keyword>
<protein>
    <recommendedName>
        <fullName evidence="1">General stress protein FMN-binding split barrel domain-containing protein</fullName>
    </recommendedName>
</protein>
<dbReference type="Pfam" id="PF16242">
    <property type="entry name" value="Pyrid_ox_like"/>
    <property type="match status" value="1"/>
</dbReference>
<dbReference type="OrthoDB" id="1432662at2"/>
<dbReference type="PANTHER" id="PTHR34818:SF1">
    <property type="entry name" value="PROTEIN BLI-3"/>
    <property type="match status" value="1"/>
</dbReference>
<dbReference type="RefSeq" id="WP_057789923.1">
    <property type="nucleotide sequence ID" value="NZ_LAXJ01000002.1"/>
</dbReference>
<feature type="domain" description="General stress protein FMN-binding split barrel" evidence="1">
    <location>
        <begin position="6"/>
        <end position="147"/>
    </location>
</feature>
<dbReference type="PANTHER" id="PTHR34818">
    <property type="entry name" value="PROTEIN BLI-3"/>
    <property type="match status" value="1"/>
</dbReference>
<dbReference type="Gene3D" id="2.30.110.10">
    <property type="entry name" value="Electron Transport, Fmn-binding Protein, Chain A"/>
    <property type="match status" value="1"/>
</dbReference>
<comment type="caution">
    <text evidence="2">The sequence shown here is derived from an EMBL/GenBank/DDBJ whole genome shotgun (WGS) entry which is preliminary data.</text>
</comment>
<sequence>MSDDLKETLWKRLDDLQAGMLSSSSAPPRPMAPTITADDHAIWFVTAKGTDIADAAAKAEACKFIAACPSAHLYADIDGALSVETSEAKLDEIWSPMAAVWFEDGRQDDDIVLVCMRPKKAAVWATDGNAKSLFEFARASLSGDTPDVGTHGTVAF</sequence>
<dbReference type="Proteomes" id="UP000051295">
    <property type="component" value="Unassembled WGS sequence"/>
</dbReference>
<dbReference type="InterPro" id="IPR038725">
    <property type="entry name" value="YdaG_split_barrel_FMN-bd"/>
</dbReference>
<dbReference type="InterPro" id="IPR052917">
    <property type="entry name" value="Stress-Dev_Protein"/>
</dbReference>
<name>A0A0T5P0H2_9RHOB</name>
<organism evidence="2 3">
    <name type="scientific">Roseovarius atlanticus</name>
    <dbReference type="NCBI Taxonomy" id="1641875"/>
    <lineage>
        <taxon>Bacteria</taxon>
        <taxon>Pseudomonadati</taxon>
        <taxon>Pseudomonadota</taxon>
        <taxon>Alphaproteobacteria</taxon>
        <taxon>Rhodobacterales</taxon>
        <taxon>Roseobacteraceae</taxon>
        <taxon>Roseovarius</taxon>
    </lineage>
</organism>
<dbReference type="EMBL" id="LAXJ01000002">
    <property type="protein sequence ID" value="KRS14601.1"/>
    <property type="molecule type" value="Genomic_DNA"/>
</dbReference>
<accession>A0A0T5P0H2</accession>
<dbReference type="PATRIC" id="fig|1641875.4.peg.1605"/>
<dbReference type="SUPFAM" id="SSF50475">
    <property type="entry name" value="FMN-binding split barrel"/>
    <property type="match status" value="1"/>
</dbReference>
<gene>
    <name evidence="2" type="ORF">XM53_02535</name>
</gene>
<evidence type="ECO:0000259" key="1">
    <source>
        <dbReference type="Pfam" id="PF16242"/>
    </source>
</evidence>
<dbReference type="InterPro" id="IPR012349">
    <property type="entry name" value="Split_barrel_FMN-bd"/>
</dbReference>
<dbReference type="STRING" id="1641875.XM53_02535"/>
<evidence type="ECO:0000313" key="2">
    <source>
        <dbReference type="EMBL" id="KRS14601.1"/>
    </source>
</evidence>
<dbReference type="AlphaFoldDB" id="A0A0T5P0H2"/>
<proteinExistence type="predicted"/>
<reference evidence="2 3" key="1">
    <citation type="submission" date="2015-04" db="EMBL/GenBank/DDBJ databases">
        <title>The draft genome sequence of Roseovarius sp.R12b.</title>
        <authorList>
            <person name="Li G."/>
            <person name="Lai Q."/>
            <person name="Shao Z."/>
            <person name="Yan P."/>
        </authorList>
    </citation>
    <scope>NUCLEOTIDE SEQUENCE [LARGE SCALE GENOMIC DNA]</scope>
    <source>
        <strain evidence="2 3">R12B</strain>
    </source>
</reference>
<evidence type="ECO:0000313" key="3">
    <source>
        <dbReference type="Proteomes" id="UP000051295"/>
    </source>
</evidence>